<comment type="caution">
    <text evidence="5">The sequence shown here is derived from an EMBL/GenBank/DDBJ whole genome shotgun (WGS) entry which is preliminary data.</text>
</comment>
<dbReference type="InterPro" id="IPR009057">
    <property type="entry name" value="Homeodomain-like_sf"/>
</dbReference>
<dbReference type="AlphaFoldDB" id="A0ABD5HRS0"/>
<reference evidence="5 6" key="1">
    <citation type="submission" date="2023-10" db="EMBL/GenBank/DDBJ databases">
        <title>Draft Genome Sequence of Bacillus thuringiensis serovar. toumanoffi 4059: Identification of a Novel Cry Protein Candidate.</title>
        <authorList>
            <person name="Murdoch R.W."/>
            <person name="Gemler B."/>
            <person name="Heater B.S."/>
        </authorList>
    </citation>
    <scope>NUCLEOTIDE SEQUENCE [LARGE SCALE GENOMIC DNA]</scope>
    <source>
        <strain evidence="5 6">4059</strain>
    </source>
</reference>
<dbReference type="GO" id="GO:0003677">
    <property type="term" value="F:DNA binding"/>
    <property type="evidence" value="ECO:0007669"/>
    <property type="project" value="UniProtKB-KW"/>
</dbReference>
<dbReference type="PROSITE" id="PS00041">
    <property type="entry name" value="HTH_ARAC_FAMILY_1"/>
    <property type="match status" value="1"/>
</dbReference>
<evidence type="ECO:0000256" key="2">
    <source>
        <dbReference type="ARBA" id="ARBA00023125"/>
    </source>
</evidence>
<dbReference type="SUPFAM" id="SSF46689">
    <property type="entry name" value="Homeodomain-like"/>
    <property type="match status" value="2"/>
</dbReference>
<dbReference type="SMART" id="SM00342">
    <property type="entry name" value="HTH_ARAC"/>
    <property type="match status" value="1"/>
</dbReference>
<protein>
    <submittedName>
        <fullName evidence="5">AraC family transcriptional regulator</fullName>
    </submittedName>
</protein>
<dbReference type="EMBL" id="JAWQCK010000001">
    <property type="protein sequence ID" value="MDW9207634.1"/>
    <property type="molecule type" value="Genomic_DNA"/>
</dbReference>
<dbReference type="PANTHER" id="PTHR43280">
    <property type="entry name" value="ARAC-FAMILY TRANSCRIPTIONAL REGULATOR"/>
    <property type="match status" value="1"/>
</dbReference>
<sequence length="412" mass="48075">MKKSHYSTDTNFICQLLYQIFDIPVHFLDQDKNIICEYICNGMPSPFYSSKNEQLNDLYWDNDPFNFPIIRTNDYLENFILIHVVNENMLHGSFIIGPVLYSTGLEGMINRILNDAYVILNKQEVINYYHSLPILKRSTLLHVSVLLYYMIYRKKMEVSTVEKENISIKDDTCKMENPDVFISIRHQNHHECADLSLAIRMFEAIKSGDKEKLLKYLYPFTHEETGILCLKSELRNRKNQGIFAIALATKYAIDGGLPSDTAFAISDLYIQNLEKINDIKAVEKIIKEALCIFADYVEKYNNQKLSKTVLDCKNYILKNIYQELSLKQLAHNTVKNPVYLTTLFKKEVGMSLNKYIQLQKIEEAKKLLTLTQHSLLDISTLLNFNNQSYFTKVFKEYTGITPKQYRNEYAKN</sequence>
<evidence type="ECO:0000313" key="6">
    <source>
        <dbReference type="Proteomes" id="UP001272716"/>
    </source>
</evidence>
<dbReference type="RefSeq" id="WP_000748147.1">
    <property type="nucleotide sequence ID" value="NZ_JAWQCK010000001.1"/>
</dbReference>
<dbReference type="InterPro" id="IPR018060">
    <property type="entry name" value="HTH_AraC"/>
</dbReference>
<dbReference type="Gene3D" id="1.10.10.60">
    <property type="entry name" value="Homeodomain-like"/>
    <property type="match status" value="2"/>
</dbReference>
<feature type="domain" description="HTH araC/xylS-type" evidence="4">
    <location>
        <begin position="310"/>
        <end position="408"/>
    </location>
</feature>
<dbReference type="InterPro" id="IPR018062">
    <property type="entry name" value="HTH_AraC-typ_CS"/>
</dbReference>
<dbReference type="PRINTS" id="PR00032">
    <property type="entry name" value="HTHARAC"/>
</dbReference>
<keyword evidence="3" id="KW-0804">Transcription</keyword>
<organism evidence="5 6">
    <name type="scientific">Bacillus thuringiensis serovar toumanoffi</name>
    <dbReference type="NCBI Taxonomy" id="180862"/>
    <lineage>
        <taxon>Bacteria</taxon>
        <taxon>Bacillati</taxon>
        <taxon>Bacillota</taxon>
        <taxon>Bacilli</taxon>
        <taxon>Bacillales</taxon>
        <taxon>Bacillaceae</taxon>
        <taxon>Bacillus</taxon>
        <taxon>Bacillus cereus group</taxon>
    </lineage>
</organism>
<dbReference type="Pfam" id="PF12833">
    <property type="entry name" value="HTH_18"/>
    <property type="match status" value="1"/>
</dbReference>
<accession>A0ABD5HRS0</accession>
<evidence type="ECO:0000313" key="5">
    <source>
        <dbReference type="EMBL" id="MDW9207634.1"/>
    </source>
</evidence>
<name>A0ABD5HRS0_BACTU</name>
<proteinExistence type="predicted"/>
<evidence type="ECO:0000256" key="3">
    <source>
        <dbReference type="ARBA" id="ARBA00023163"/>
    </source>
</evidence>
<dbReference type="PROSITE" id="PS01124">
    <property type="entry name" value="HTH_ARAC_FAMILY_2"/>
    <property type="match status" value="1"/>
</dbReference>
<dbReference type="PANTHER" id="PTHR43280:SF34">
    <property type="entry name" value="ARAC-FAMILY TRANSCRIPTIONAL REGULATOR"/>
    <property type="match status" value="1"/>
</dbReference>
<dbReference type="Proteomes" id="UP001272716">
    <property type="component" value="Unassembled WGS sequence"/>
</dbReference>
<keyword evidence="2" id="KW-0238">DNA-binding</keyword>
<evidence type="ECO:0000259" key="4">
    <source>
        <dbReference type="PROSITE" id="PS01124"/>
    </source>
</evidence>
<dbReference type="InterPro" id="IPR020449">
    <property type="entry name" value="Tscrpt_reg_AraC-type_HTH"/>
</dbReference>
<keyword evidence="1" id="KW-0805">Transcription regulation</keyword>
<evidence type="ECO:0000256" key="1">
    <source>
        <dbReference type="ARBA" id="ARBA00023015"/>
    </source>
</evidence>
<gene>
    <name evidence="5" type="ORF">BTTOUR_02240</name>
</gene>